<evidence type="ECO:0000313" key="1">
    <source>
        <dbReference type="EMBL" id="PWN48675.1"/>
    </source>
</evidence>
<reference evidence="1 2" key="1">
    <citation type="journal article" date="2018" name="Mol. Biol. Evol.">
        <title>Broad Genomic Sampling Reveals a Smut Pathogenic Ancestry of the Fungal Clade Ustilaginomycotina.</title>
        <authorList>
            <person name="Kijpornyongpan T."/>
            <person name="Mondo S.J."/>
            <person name="Barry K."/>
            <person name="Sandor L."/>
            <person name="Lee J."/>
            <person name="Lipzen A."/>
            <person name="Pangilinan J."/>
            <person name="LaButti K."/>
            <person name="Hainaut M."/>
            <person name="Henrissat B."/>
            <person name="Grigoriev I.V."/>
            <person name="Spatafora J.W."/>
            <person name="Aime M.C."/>
        </authorList>
    </citation>
    <scope>NUCLEOTIDE SEQUENCE [LARGE SCALE GENOMIC DNA]</scope>
    <source>
        <strain evidence="1 2">SA 807</strain>
    </source>
</reference>
<proteinExistence type="predicted"/>
<name>A0ACD0NSG0_9BASI</name>
<evidence type="ECO:0000313" key="2">
    <source>
        <dbReference type="Proteomes" id="UP000245626"/>
    </source>
</evidence>
<organism evidence="1 2">
    <name type="scientific">Violaceomyces palustris</name>
    <dbReference type="NCBI Taxonomy" id="1673888"/>
    <lineage>
        <taxon>Eukaryota</taxon>
        <taxon>Fungi</taxon>
        <taxon>Dikarya</taxon>
        <taxon>Basidiomycota</taxon>
        <taxon>Ustilaginomycotina</taxon>
        <taxon>Ustilaginomycetes</taxon>
        <taxon>Violaceomycetales</taxon>
        <taxon>Violaceomycetaceae</taxon>
        <taxon>Violaceomyces</taxon>
    </lineage>
</organism>
<keyword evidence="2" id="KW-1185">Reference proteome</keyword>
<dbReference type="EMBL" id="KZ820160">
    <property type="protein sequence ID" value="PWN48675.1"/>
    <property type="molecule type" value="Genomic_DNA"/>
</dbReference>
<dbReference type="Proteomes" id="UP000245626">
    <property type="component" value="Unassembled WGS sequence"/>
</dbReference>
<gene>
    <name evidence="1" type="ORF">IE53DRAFT_389118</name>
</gene>
<accession>A0ACD0NSG0</accession>
<protein>
    <submittedName>
        <fullName evidence="1">DUF862-domain-containing protein</fullName>
    </submittedName>
</protein>
<sequence length="670" mass="74368">MVKEEEHPVELYVYDLSGGMASQLSLALTGKQMDGIWHTSVVVLGSEYFFGQGISIARPPGTSHHGRPLRIHHLGYTGIDPETLAEIMSDLGERFRPEDYNLLEWNCNHFSQELSIILTGNGIPQYIRNLPGDFLSTPFGSMLRPQIDAMFQRAGPSSTPPHPLMPSTSSNDMNQNLANQAQQMLNHVAATSTSLGNEQYSSTKSHVGDDRRRLSPVTKASNWKELQDIVDRTTCVAVLYTSETCPPCKVVQPWFHDLALQHTTKTTGREREGSTPRIAFVEVDSLSPLASELMSRMNIHVTPTVHTFLRGQRMAEVRGADTAEIKTQVELVRFEAFPPHPHTKLEARLKSIDSIPKTPQLYSNVPDLRSALSKLDRILSEEVKVDTFQAKADLQESRRFVSSRWIPWIEESSKSRARRLSQSELKELSRSVETILRCVPLEHLYPVLDLVRLSLLKEGFYQDTISLLLPLSGGGQGFYVGLLGRVCKGISNSRSSKEAGDASSYYKVTLTATRLVANLVASEGFLLSDVESEEGARVMTLTDSILEILTDGLLSHHPPIRTSASQATFNLCLVQALHPDHGSERLADLQAEVLTALLRSIELESSSDEALYRLTASLLVILYRSPHWSDHLEPLVQVLEASSILEKKISSVQDPKSRGILGDCLILCSS</sequence>